<evidence type="ECO:0000313" key="9">
    <source>
        <dbReference type="Proteomes" id="UP001443914"/>
    </source>
</evidence>
<dbReference type="InterPro" id="IPR039189">
    <property type="entry name" value="Fcp1"/>
</dbReference>
<dbReference type="PANTHER" id="PTHR23081:SF36">
    <property type="entry name" value="RNA POLYMERASE II SUBUNIT A C-TERMINAL DOMAIN PHOSPHATASE"/>
    <property type="match status" value="1"/>
</dbReference>
<dbReference type="EC" id="3.1.3.16" evidence="2"/>
<keyword evidence="9" id="KW-1185">Reference proteome</keyword>
<evidence type="ECO:0000259" key="7">
    <source>
        <dbReference type="PROSITE" id="PS50969"/>
    </source>
</evidence>
<dbReference type="InterPro" id="IPR023214">
    <property type="entry name" value="HAD_sf"/>
</dbReference>
<protein>
    <recommendedName>
        <fullName evidence="2">protein-serine/threonine phosphatase</fullName>
        <ecNumber evidence="2">3.1.3.16</ecNumber>
    </recommendedName>
</protein>
<evidence type="ECO:0000256" key="3">
    <source>
        <dbReference type="ARBA" id="ARBA00022801"/>
    </source>
</evidence>
<dbReference type="AlphaFoldDB" id="A0AAW1L230"/>
<dbReference type="Proteomes" id="UP001443914">
    <property type="component" value="Unassembled WGS sequence"/>
</dbReference>
<dbReference type="CDD" id="cd07521">
    <property type="entry name" value="HAD_FCP1-like"/>
    <property type="match status" value="1"/>
</dbReference>
<dbReference type="InterPro" id="IPR004274">
    <property type="entry name" value="FCP1_dom"/>
</dbReference>
<dbReference type="GO" id="GO:0005634">
    <property type="term" value="C:nucleus"/>
    <property type="evidence" value="ECO:0007669"/>
    <property type="project" value="UniProtKB-SubCell"/>
</dbReference>
<name>A0AAW1L230_SAPOF</name>
<comment type="subcellular location">
    <subcellularLocation>
        <location evidence="1">Nucleus</location>
    </subcellularLocation>
</comment>
<keyword evidence="3" id="KW-0378">Hydrolase</keyword>
<evidence type="ECO:0000256" key="1">
    <source>
        <dbReference type="ARBA" id="ARBA00004123"/>
    </source>
</evidence>
<feature type="domain" description="FCP1 homology" evidence="7">
    <location>
        <begin position="74"/>
        <end position="244"/>
    </location>
</feature>
<dbReference type="Pfam" id="PF03031">
    <property type="entry name" value="NIF"/>
    <property type="match status" value="1"/>
</dbReference>
<sequence>MKEILGSLVGVDSSSKKQQCPHYAFVNNTCAGCKKPMNKCDNPTAIPFRYIDRNFCLSNDAISRLRDLNLQSLLHRKKLHLVLDLDNTLIHAAKSEKNDCKKKNSKSSKNDVYEILRGEMLVKLRPGARDFLEKASQLFDLSIYTIADEPYARQIAKILESDGVRFSRVVSREDCTKMGRKGLDVVLSHQRVVLIVDDLDEVWGVEYRGNVIKIQPYAFFQKASSSSDDDDQELSRVLSILKEVHAMFYNKKQGNNHASKDVRRLLENVTMVDSGATN</sequence>
<proteinExistence type="predicted"/>
<comment type="catalytic activity">
    <reaction evidence="6">
        <text>O-phospho-L-threonyl-[protein] + H2O = L-threonyl-[protein] + phosphate</text>
        <dbReference type="Rhea" id="RHEA:47004"/>
        <dbReference type="Rhea" id="RHEA-COMP:11060"/>
        <dbReference type="Rhea" id="RHEA-COMP:11605"/>
        <dbReference type="ChEBI" id="CHEBI:15377"/>
        <dbReference type="ChEBI" id="CHEBI:30013"/>
        <dbReference type="ChEBI" id="CHEBI:43474"/>
        <dbReference type="ChEBI" id="CHEBI:61977"/>
        <dbReference type="EC" id="3.1.3.16"/>
    </reaction>
</comment>
<dbReference type="EMBL" id="JBDFQZ010000005">
    <property type="protein sequence ID" value="KAK9725931.1"/>
    <property type="molecule type" value="Genomic_DNA"/>
</dbReference>
<evidence type="ECO:0000256" key="6">
    <source>
        <dbReference type="ARBA" id="ARBA00048336"/>
    </source>
</evidence>
<dbReference type="SUPFAM" id="SSF56784">
    <property type="entry name" value="HAD-like"/>
    <property type="match status" value="1"/>
</dbReference>
<evidence type="ECO:0000313" key="8">
    <source>
        <dbReference type="EMBL" id="KAK9725931.1"/>
    </source>
</evidence>
<accession>A0AAW1L230</accession>
<organism evidence="8 9">
    <name type="scientific">Saponaria officinalis</name>
    <name type="common">Common soapwort</name>
    <name type="synonym">Lychnis saponaria</name>
    <dbReference type="NCBI Taxonomy" id="3572"/>
    <lineage>
        <taxon>Eukaryota</taxon>
        <taxon>Viridiplantae</taxon>
        <taxon>Streptophyta</taxon>
        <taxon>Embryophyta</taxon>
        <taxon>Tracheophyta</taxon>
        <taxon>Spermatophyta</taxon>
        <taxon>Magnoliopsida</taxon>
        <taxon>eudicotyledons</taxon>
        <taxon>Gunneridae</taxon>
        <taxon>Pentapetalae</taxon>
        <taxon>Caryophyllales</taxon>
        <taxon>Caryophyllaceae</taxon>
        <taxon>Caryophylleae</taxon>
        <taxon>Saponaria</taxon>
    </lineage>
</organism>
<dbReference type="PROSITE" id="PS50969">
    <property type="entry name" value="FCP1"/>
    <property type="match status" value="1"/>
</dbReference>
<dbReference type="Gene3D" id="3.40.50.1000">
    <property type="entry name" value="HAD superfamily/HAD-like"/>
    <property type="match status" value="1"/>
</dbReference>
<evidence type="ECO:0000256" key="4">
    <source>
        <dbReference type="ARBA" id="ARBA00023242"/>
    </source>
</evidence>
<dbReference type="SMART" id="SM00577">
    <property type="entry name" value="CPDc"/>
    <property type="match status" value="1"/>
</dbReference>
<dbReference type="GO" id="GO:0008420">
    <property type="term" value="F:RNA polymerase II CTD heptapeptide repeat phosphatase activity"/>
    <property type="evidence" value="ECO:0007669"/>
    <property type="project" value="InterPro"/>
</dbReference>
<dbReference type="InterPro" id="IPR036412">
    <property type="entry name" value="HAD-like_sf"/>
</dbReference>
<gene>
    <name evidence="8" type="ORF">RND81_05G178300</name>
</gene>
<evidence type="ECO:0000256" key="5">
    <source>
        <dbReference type="ARBA" id="ARBA00047761"/>
    </source>
</evidence>
<keyword evidence="4" id="KW-0539">Nucleus</keyword>
<comment type="caution">
    <text evidence="8">The sequence shown here is derived from an EMBL/GenBank/DDBJ whole genome shotgun (WGS) entry which is preliminary data.</text>
</comment>
<comment type="catalytic activity">
    <reaction evidence="5">
        <text>O-phospho-L-seryl-[protein] + H2O = L-seryl-[protein] + phosphate</text>
        <dbReference type="Rhea" id="RHEA:20629"/>
        <dbReference type="Rhea" id="RHEA-COMP:9863"/>
        <dbReference type="Rhea" id="RHEA-COMP:11604"/>
        <dbReference type="ChEBI" id="CHEBI:15377"/>
        <dbReference type="ChEBI" id="CHEBI:29999"/>
        <dbReference type="ChEBI" id="CHEBI:43474"/>
        <dbReference type="ChEBI" id="CHEBI:83421"/>
        <dbReference type="EC" id="3.1.3.16"/>
    </reaction>
</comment>
<dbReference type="PANTHER" id="PTHR23081">
    <property type="entry name" value="RNA POLYMERASE II CTD PHOSPHATASE"/>
    <property type="match status" value="1"/>
</dbReference>
<reference evidence="8" key="1">
    <citation type="submission" date="2024-03" db="EMBL/GenBank/DDBJ databases">
        <title>WGS assembly of Saponaria officinalis var. Norfolk2.</title>
        <authorList>
            <person name="Jenkins J."/>
            <person name="Shu S."/>
            <person name="Grimwood J."/>
            <person name="Barry K."/>
            <person name="Goodstein D."/>
            <person name="Schmutz J."/>
            <person name="Leebens-Mack J."/>
            <person name="Osbourn A."/>
        </authorList>
    </citation>
    <scope>NUCLEOTIDE SEQUENCE [LARGE SCALE GENOMIC DNA]</scope>
    <source>
        <strain evidence="8">JIC</strain>
    </source>
</reference>
<evidence type="ECO:0000256" key="2">
    <source>
        <dbReference type="ARBA" id="ARBA00013081"/>
    </source>
</evidence>